<dbReference type="AlphaFoldDB" id="A0A9W5Y216"/>
<gene>
    <name evidence="2" type="ORF">CFOLD11_20090</name>
</gene>
<evidence type="ECO:0000313" key="3">
    <source>
        <dbReference type="Proteomes" id="UP001057868"/>
    </source>
</evidence>
<dbReference type="RefSeq" id="WP_261852145.1">
    <property type="nucleotide sequence ID" value="NZ_BQXY01000002.1"/>
</dbReference>
<evidence type="ECO:0000313" key="2">
    <source>
        <dbReference type="EMBL" id="GKU25183.1"/>
    </source>
</evidence>
<comment type="caution">
    <text evidence="2">The sequence shown here is derived from an EMBL/GenBank/DDBJ whole genome shotgun (WGS) entry which is preliminary data.</text>
</comment>
<proteinExistence type="predicted"/>
<sequence length="110" mass="12117">MKVIILNILVLIILSIGIASIYLGIMKPTKLFKLDIIKLNGKNYVIKDNKGFIKYNQKIYVCFGIACSILSSLSLLKVIVFSSFCIGIGFTVATVGLVNSVFIKKFAHSL</sequence>
<dbReference type="EMBL" id="BQXY01000002">
    <property type="protein sequence ID" value="GKU25183.1"/>
    <property type="molecule type" value="Genomic_DNA"/>
</dbReference>
<dbReference type="Proteomes" id="UP001057868">
    <property type="component" value="Unassembled WGS sequence"/>
</dbReference>
<evidence type="ECO:0000256" key="1">
    <source>
        <dbReference type="SAM" id="Phobius"/>
    </source>
</evidence>
<evidence type="ECO:0008006" key="4">
    <source>
        <dbReference type="Google" id="ProtNLM"/>
    </source>
</evidence>
<feature type="transmembrane region" description="Helical" evidence="1">
    <location>
        <begin position="6"/>
        <end position="25"/>
    </location>
</feature>
<keyword evidence="1" id="KW-0812">Transmembrane</keyword>
<accession>A0A9W5Y216</accession>
<keyword evidence="1" id="KW-0472">Membrane</keyword>
<name>A0A9W5Y216_9CLOT</name>
<keyword evidence="1" id="KW-1133">Transmembrane helix</keyword>
<feature type="transmembrane region" description="Helical" evidence="1">
    <location>
        <begin position="86"/>
        <end position="103"/>
    </location>
</feature>
<organism evidence="2 3">
    <name type="scientific">Clostridium folliculivorans</name>
    <dbReference type="NCBI Taxonomy" id="2886038"/>
    <lineage>
        <taxon>Bacteria</taxon>
        <taxon>Bacillati</taxon>
        <taxon>Bacillota</taxon>
        <taxon>Clostridia</taxon>
        <taxon>Eubacteriales</taxon>
        <taxon>Clostridiaceae</taxon>
        <taxon>Clostridium</taxon>
    </lineage>
</organism>
<feature type="transmembrane region" description="Helical" evidence="1">
    <location>
        <begin position="59"/>
        <end position="80"/>
    </location>
</feature>
<protein>
    <recommendedName>
        <fullName evidence="4">DUF3784 domain-containing protein</fullName>
    </recommendedName>
</protein>
<reference evidence="2" key="1">
    <citation type="journal article" date="2023" name="Int. J. Syst. Evol. Microbiol.">
        <title>&lt;i&gt;Clostridium folliculivorans&lt;/i&gt; sp. nov., isolated from soil samples of an organic paddy in Japan.</title>
        <authorList>
            <person name="Tazawa J."/>
            <person name="Kobayashi H."/>
            <person name="Tanizawa Y."/>
            <person name="Uchino A."/>
            <person name="Tanaka F."/>
            <person name="Urashima Y."/>
            <person name="Miura S."/>
            <person name="Sakamoto M."/>
            <person name="Ohkuma M."/>
            <person name="Tohno M."/>
        </authorList>
    </citation>
    <scope>NUCLEOTIDE SEQUENCE</scope>
    <source>
        <strain evidence="2">D1-1</strain>
    </source>
</reference>
<keyword evidence="3" id="KW-1185">Reference proteome</keyword>